<organism evidence="2 3">
    <name type="scientific">Thermocrinis minervae</name>
    <dbReference type="NCBI Taxonomy" id="381751"/>
    <lineage>
        <taxon>Bacteria</taxon>
        <taxon>Pseudomonadati</taxon>
        <taxon>Aquificota</taxon>
        <taxon>Aquificia</taxon>
        <taxon>Aquificales</taxon>
        <taxon>Aquificaceae</taxon>
        <taxon>Thermocrinis</taxon>
    </lineage>
</organism>
<dbReference type="Proteomes" id="UP000189810">
    <property type="component" value="Chromosome I"/>
</dbReference>
<protein>
    <recommendedName>
        <fullName evidence="4">Peptidase propeptide and YPEB domain-containing protein</fullName>
    </recommendedName>
</protein>
<keyword evidence="1" id="KW-0732">Signal</keyword>
<dbReference type="EMBL" id="LT670846">
    <property type="protein sequence ID" value="SHK50560.1"/>
    <property type="molecule type" value="Genomic_DNA"/>
</dbReference>
<sequence>MKAVFICLALVYFTFAVECNPSINMEQAINAAKQFVGEVHSVKLRKSYKTGECYYSVSGSQGSAIIDANTGKLVRFYSKKGR</sequence>
<feature type="signal peptide" evidence="1">
    <location>
        <begin position="1"/>
        <end position="16"/>
    </location>
</feature>
<evidence type="ECO:0008006" key="4">
    <source>
        <dbReference type="Google" id="ProtNLM"/>
    </source>
</evidence>
<keyword evidence="3" id="KW-1185">Reference proteome</keyword>
<reference evidence="2 3" key="1">
    <citation type="submission" date="2016-11" db="EMBL/GenBank/DDBJ databases">
        <authorList>
            <person name="Jaros S."/>
            <person name="Januszkiewicz K."/>
            <person name="Wedrychowicz H."/>
        </authorList>
    </citation>
    <scope>NUCLEOTIDE SEQUENCE [LARGE SCALE GENOMIC DNA]</scope>
    <source>
        <strain evidence="2 3">DSM 19557</strain>
    </source>
</reference>
<evidence type="ECO:0000256" key="1">
    <source>
        <dbReference type="SAM" id="SignalP"/>
    </source>
</evidence>
<dbReference type="AlphaFoldDB" id="A0A1M6T0Z9"/>
<evidence type="ECO:0000313" key="3">
    <source>
        <dbReference type="Proteomes" id="UP000189810"/>
    </source>
</evidence>
<name>A0A1M6T0Z9_9AQUI</name>
<feature type="chain" id="PRO_5012161046" description="Peptidase propeptide and YPEB domain-containing protein" evidence="1">
    <location>
        <begin position="17"/>
        <end position="82"/>
    </location>
</feature>
<gene>
    <name evidence="2" type="ORF">SAMN05444391_1250</name>
</gene>
<dbReference type="STRING" id="381751.SAMN05444391_1250"/>
<dbReference type="OrthoDB" id="15465at2"/>
<dbReference type="RefSeq" id="WP_079654353.1">
    <property type="nucleotide sequence ID" value="NZ_LT670846.1"/>
</dbReference>
<evidence type="ECO:0000313" key="2">
    <source>
        <dbReference type="EMBL" id="SHK50560.1"/>
    </source>
</evidence>
<proteinExistence type="predicted"/>
<accession>A0A1M6T0Z9</accession>